<evidence type="ECO:0000313" key="3">
    <source>
        <dbReference type="Proteomes" id="UP000694005"/>
    </source>
</evidence>
<dbReference type="Proteomes" id="UP000694005">
    <property type="component" value="Chromosome A01"/>
</dbReference>
<dbReference type="Gramene" id="A01p30290.2_BraZ1">
    <property type="protein sequence ID" value="A01p30290.2_BraZ1.CDS"/>
    <property type="gene ID" value="A01g30290.2_BraZ1"/>
</dbReference>
<gene>
    <name evidence="2" type="ORF">BRAPAZ1V2_A01P30290.2</name>
</gene>
<dbReference type="AlphaFoldDB" id="A0A8D9LW11"/>
<evidence type="ECO:0000313" key="2">
    <source>
        <dbReference type="EMBL" id="CAG7888953.1"/>
    </source>
</evidence>
<proteinExistence type="predicted"/>
<evidence type="ECO:0000256" key="1">
    <source>
        <dbReference type="SAM" id="MobiDB-lite"/>
    </source>
</evidence>
<protein>
    <submittedName>
        <fullName evidence="2">Uncharacterized protein</fullName>
    </submittedName>
</protein>
<sequence>MQLWLSYFSLISENLVIRSVHSEEKRQIHSKKHPDRQLWDRQKEVTDSAKTTQRSSLKLGYMDEYQNGAENIEKRRNVKEEKKIVGEEKKVLKKTDPFFPVSIFTVVATTTA</sequence>
<name>A0A8D9LW11_BRACM</name>
<organism evidence="2 3">
    <name type="scientific">Brassica campestris</name>
    <name type="common">Field mustard</name>
    <dbReference type="NCBI Taxonomy" id="3711"/>
    <lineage>
        <taxon>Eukaryota</taxon>
        <taxon>Viridiplantae</taxon>
        <taxon>Streptophyta</taxon>
        <taxon>Embryophyta</taxon>
        <taxon>Tracheophyta</taxon>
        <taxon>Spermatophyta</taxon>
        <taxon>Magnoliopsida</taxon>
        <taxon>eudicotyledons</taxon>
        <taxon>Gunneridae</taxon>
        <taxon>Pentapetalae</taxon>
        <taxon>rosids</taxon>
        <taxon>malvids</taxon>
        <taxon>Brassicales</taxon>
        <taxon>Brassicaceae</taxon>
        <taxon>Brassiceae</taxon>
        <taxon>Brassica</taxon>
    </lineage>
</organism>
<reference evidence="2 3" key="1">
    <citation type="submission" date="2021-07" db="EMBL/GenBank/DDBJ databases">
        <authorList>
            <consortium name="Genoscope - CEA"/>
            <person name="William W."/>
        </authorList>
    </citation>
    <scope>NUCLEOTIDE SEQUENCE [LARGE SCALE GENOMIC DNA]</scope>
</reference>
<feature type="compositionally biased region" description="Basic and acidic residues" evidence="1">
    <location>
        <begin position="35"/>
        <end position="47"/>
    </location>
</feature>
<dbReference type="EMBL" id="LS974617">
    <property type="protein sequence ID" value="CAG7888953.1"/>
    <property type="molecule type" value="Genomic_DNA"/>
</dbReference>
<feature type="region of interest" description="Disordered" evidence="1">
    <location>
        <begin position="22"/>
        <end position="53"/>
    </location>
</feature>
<accession>A0A8D9LW11</accession>